<reference evidence="4" key="1">
    <citation type="submission" date="2018-05" db="EMBL/GenBank/DDBJ databases">
        <authorList>
            <person name="Lanie J.A."/>
            <person name="Ng W.-L."/>
            <person name="Kazmierczak K.M."/>
            <person name="Andrzejewski T.M."/>
            <person name="Davidsen T.M."/>
            <person name="Wayne K.J."/>
            <person name="Tettelin H."/>
            <person name="Glass J.I."/>
            <person name="Rusch D."/>
            <person name="Podicherti R."/>
            <person name="Tsui H.-C.T."/>
            <person name="Winkler M.E."/>
        </authorList>
    </citation>
    <scope>NUCLEOTIDE SEQUENCE</scope>
</reference>
<sequence length="1139" mass="128454">MSRIYLFVLGILSLGIIFSVGSEAAPSTGTVQVAFILSEFEDQEYQDGHDQDYFEDLAFGETDSMWEYFDEVSRSVLNIDGDVFGPYTLDGDAADYGPENQNFVRDSVEIADDDIDYRDYDAVMVIHSGPGEESSGNSDDIWSIHWTTNIETEDNGYEIKRITQAPEYQNSNGERSPLGVWVHEFGHELGLPDLYDTDGSSEGIGHWGVMASGSWTDNGETPAYFSAWCRYWLGWISPIPITDDVNNLVLEPIEDGGDVYLLSIPGNWSGSEEYFLIENRQKMKYDQYLPGEGLLIWHIDDRESNNRDEEHKLVDLEEADGNDDLDHNTNRGDDGDPYTSGSFTKDTYPNSLAYNGTESGWKIENIEMDGSNIIVDISFLSKPHAIADADEAVIAEGFELQFYGDESWDEDGTIVNYTWDFGDGTFSYDENPIHIFATNGTYDVILTVRDNNNLEDSVILNIFVNKPPIAVVEISQTVILLGDVITFDASDSYDIDGEVEFFYWNFDDGFTSNQATTEHEFRNSGFYNVSVKIIDDLNDITTVYYLIEVINRLPIVEFSIEPENGDTRTIFGFTDQSHDNDGEVEAWLWDFGDSDSTDSQNPEHRFALPGIYTVTLTVYDDQGGFNSTSKTITVDNSPPDPDIIIPEGIKTGDNQWTIPADRNIIIDGRVSTDTENDELLFYWEYEGDSFQGYLFEIDLQAGIHEIQLNVIDERGGEETETFALNAESVPILSLQYSEVNILTSQPITLNCTTDWGEIEIYTWQFYDDIGSDWGLNTTDNWMNFSSERAGEYFISVSGKHTETGLWTIVFPLNINVYDHPEAQFEFTDTINEGDWITFDGKNSNGLELEFEWILDGTPLAGNGELITTLVDYGGIHTVGLQISQNPVGEDYIEKEFYADHKPTEILSTNPSMPRVGEDFEVYLGAYDVEGEATIEYIEISVYDIEGDERGKFRYEDQGANFNIIFEVEYTGVIVLEYKLMDLKNNSREGSSTVDVLGWADIYVESLEISGKKEKGKTQTVTFVLNNYNETYQSDIYNGYVASGSVELLIDSEIVSTWTYEIEPTKKQEFHFQWKATSGRHDFEVVAYVSDGEKSTDNNNLIKSIKIESESKSGLIPYPSVGTIIATIGIVSYLSRRKAN</sequence>
<accession>A0A381N7U2</accession>
<dbReference type="InterPro" id="IPR013783">
    <property type="entry name" value="Ig-like_fold"/>
</dbReference>
<protein>
    <recommendedName>
        <fullName evidence="3">PKD domain-containing protein</fullName>
    </recommendedName>
</protein>
<dbReference type="PANTHER" id="PTHR41775:SF1">
    <property type="entry name" value="PEPTIDASE M6-LIKE DOMAIN-CONTAINING PROTEIN"/>
    <property type="match status" value="1"/>
</dbReference>
<dbReference type="SMART" id="SM00089">
    <property type="entry name" value="PKD"/>
    <property type="match status" value="3"/>
</dbReference>
<dbReference type="InterPro" id="IPR035986">
    <property type="entry name" value="PKD_dom_sf"/>
</dbReference>
<dbReference type="PANTHER" id="PTHR41775">
    <property type="entry name" value="SECRETED PROTEIN-RELATED"/>
    <property type="match status" value="1"/>
</dbReference>
<feature type="domain" description="PKD" evidence="3">
    <location>
        <begin position="399"/>
        <end position="464"/>
    </location>
</feature>
<dbReference type="AlphaFoldDB" id="A0A381N7U2"/>
<dbReference type="Pfam" id="PF18911">
    <property type="entry name" value="PKD_4"/>
    <property type="match status" value="3"/>
</dbReference>
<feature type="transmembrane region" description="Helical" evidence="2">
    <location>
        <begin position="1114"/>
        <end position="1133"/>
    </location>
</feature>
<keyword evidence="2" id="KW-1133">Transmembrane helix</keyword>
<dbReference type="Pfam" id="PF05547">
    <property type="entry name" value="Peptidase_M6"/>
    <property type="match status" value="1"/>
</dbReference>
<dbReference type="CDD" id="cd00146">
    <property type="entry name" value="PKD"/>
    <property type="match status" value="3"/>
</dbReference>
<feature type="compositionally biased region" description="Basic and acidic residues" evidence="1">
    <location>
        <begin position="324"/>
        <end position="334"/>
    </location>
</feature>
<keyword evidence="2" id="KW-0812">Transmembrane</keyword>
<dbReference type="PROSITE" id="PS50093">
    <property type="entry name" value="PKD"/>
    <property type="match status" value="3"/>
</dbReference>
<organism evidence="4">
    <name type="scientific">marine metagenome</name>
    <dbReference type="NCBI Taxonomy" id="408172"/>
    <lineage>
        <taxon>unclassified sequences</taxon>
        <taxon>metagenomes</taxon>
        <taxon>ecological metagenomes</taxon>
    </lineage>
</organism>
<dbReference type="EMBL" id="UINC01000184">
    <property type="protein sequence ID" value="SUZ50691.1"/>
    <property type="molecule type" value="Genomic_DNA"/>
</dbReference>
<dbReference type="GO" id="GO:0008233">
    <property type="term" value="F:peptidase activity"/>
    <property type="evidence" value="ECO:0007669"/>
    <property type="project" value="InterPro"/>
</dbReference>
<dbReference type="SUPFAM" id="SSF55486">
    <property type="entry name" value="Metalloproteases ('zincins'), catalytic domain"/>
    <property type="match status" value="1"/>
</dbReference>
<evidence type="ECO:0000259" key="3">
    <source>
        <dbReference type="PROSITE" id="PS50093"/>
    </source>
</evidence>
<dbReference type="Gene3D" id="2.60.40.10">
    <property type="entry name" value="Immunoglobulins"/>
    <property type="match status" value="4"/>
</dbReference>
<feature type="domain" description="PKD" evidence="3">
    <location>
        <begin position="554"/>
        <end position="634"/>
    </location>
</feature>
<proteinExistence type="predicted"/>
<dbReference type="GO" id="GO:0006508">
    <property type="term" value="P:proteolysis"/>
    <property type="evidence" value="ECO:0007669"/>
    <property type="project" value="InterPro"/>
</dbReference>
<dbReference type="InterPro" id="IPR008757">
    <property type="entry name" value="Peptidase_M6-like_domain"/>
</dbReference>
<gene>
    <name evidence="4" type="ORF">METZ01_LOCUS3545</name>
</gene>
<dbReference type="SUPFAM" id="SSF49299">
    <property type="entry name" value="PKD domain"/>
    <property type="match status" value="3"/>
</dbReference>
<evidence type="ECO:0000256" key="1">
    <source>
        <dbReference type="SAM" id="MobiDB-lite"/>
    </source>
</evidence>
<dbReference type="NCBIfam" id="TIGR03296">
    <property type="entry name" value="M6dom_TIGR03296"/>
    <property type="match status" value="1"/>
</dbReference>
<dbReference type="InterPro" id="IPR000601">
    <property type="entry name" value="PKD_dom"/>
</dbReference>
<name>A0A381N7U2_9ZZZZ</name>
<feature type="region of interest" description="Disordered" evidence="1">
    <location>
        <begin position="316"/>
        <end position="344"/>
    </location>
</feature>
<evidence type="ECO:0000256" key="2">
    <source>
        <dbReference type="SAM" id="Phobius"/>
    </source>
</evidence>
<dbReference type="InterPro" id="IPR022409">
    <property type="entry name" value="PKD/Chitinase_dom"/>
</dbReference>
<evidence type="ECO:0000313" key="4">
    <source>
        <dbReference type="EMBL" id="SUZ50691.1"/>
    </source>
</evidence>
<feature type="domain" description="PKD" evidence="3">
    <location>
        <begin position="502"/>
        <end position="549"/>
    </location>
</feature>
<keyword evidence="2" id="KW-0472">Membrane</keyword>